<gene>
    <name evidence="1" type="ORF">RUM8411_02326</name>
</gene>
<reference evidence="2" key="1">
    <citation type="submission" date="2017-03" db="EMBL/GenBank/DDBJ databases">
        <authorList>
            <person name="Rodrigo-Torres L."/>
            <person name="Arahal R.D."/>
            <person name="Lucena T."/>
        </authorList>
    </citation>
    <scope>NUCLEOTIDE SEQUENCE [LARGE SCALE GENOMIC DNA]</scope>
    <source>
        <strain evidence="2">CECT 8411</strain>
    </source>
</reference>
<keyword evidence="2" id="KW-1185">Reference proteome</keyword>
<dbReference type="AlphaFoldDB" id="A0A1X6ZFA5"/>
<sequence>MYEGYDKPLHAPLKYKAMESEGRALDESKLDSALADLFSEESDEEPAQPVAAEVAARTEQVFPDLTEQEEIDLDAVSEESGLGAALLQKWAEFRGAA</sequence>
<dbReference type="RefSeq" id="WP_085822855.1">
    <property type="nucleotide sequence ID" value="NZ_FWFP01000006.1"/>
</dbReference>
<dbReference type="OrthoDB" id="7708615at2"/>
<evidence type="ECO:0000313" key="1">
    <source>
        <dbReference type="EMBL" id="SLN49568.1"/>
    </source>
</evidence>
<evidence type="ECO:0000313" key="2">
    <source>
        <dbReference type="Proteomes" id="UP000193778"/>
    </source>
</evidence>
<protein>
    <submittedName>
        <fullName evidence="1">Uncharacterized protein</fullName>
    </submittedName>
</protein>
<proteinExistence type="predicted"/>
<name>A0A1X6ZFA5_9RHOB</name>
<organism evidence="1 2">
    <name type="scientific">Ruegeria meonggei</name>
    <dbReference type="NCBI Taxonomy" id="1446476"/>
    <lineage>
        <taxon>Bacteria</taxon>
        <taxon>Pseudomonadati</taxon>
        <taxon>Pseudomonadota</taxon>
        <taxon>Alphaproteobacteria</taxon>
        <taxon>Rhodobacterales</taxon>
        <taxon>Roseobacteraceae</taxon>
        <taxon>Ruegeria</taxon>
    </lineage>
</organism>
<dbReference type="Proteomes" id="UP000193778">
    <property type="component" value="Unassembled WGS sequence"/>
</dbReference>
<accession>A0A1X6ZFA5</accession>
<dbReference type="EMBL" id="FWFP01000006">
    <property type="protein sequence ID" value="SLN49568.1"/>
    <property type="molecule type" value="Genomic_DNA"/>
</dbReference>